<dbReference type="GO" id="GO:0000139">
    <property type="term" value="C:Golgi membrane"/>
    <property type="evidence" value="ECO:0007669"/>
    <property type="project" value="UniProtKB-SubCell"/>
</dbReference>
<proteinExistence type="inferred from homology"/>
<feature type="non-terminal residue" evidence="7">
    <location>
        <position position="316"/>
    </location>
</feature>
<keyword evidence="3" id="KW-0808">Transferase</keyword>
<keyword evidence="4" id="KW-0812">Transmembrane</keyword>
<keyword evidence="4" id="KW-0735">Signal-anchor</keyword>
<dbReference type="EMBL" id="AUSU01003523">
    <property type="protein sequence ID" value="EPS66708.1"/>
    <property type="molecule type" value="Genomic_DNA"/>
</dbReference>
<name>S8DU22_9LAMI</name>
<dbReference type="InterPro" id="IPR004263">
    <property type="entry name" value="Exostosin"/>
</dbReference>
<organism evidence="7 8">
    <name type="scientific">Genlisea aurea</name>
    <dbReference type="NCBI Taxonomy" id="192259"/>
    <lineage>
        <taxon>Eukaryota</taxon>
        <taxon>Viridiplantae</taxon>
        <taxon>Streptophyta</taxon>
        <taxon>Embryophyta</taxon>
        <taxon>Tracheophyta</taxon>
        <taxon>Spermatophyta</taxon>
        <taxon>Magnoliopsida</taxon>
        <taxon>eudicotyledons</taxon>
        <taxon>Gunneridae</taxon>
        <taxon>Pentapetalae</taxon>
        <taxon>asterids</taxon>
        <taxon>lamiids</taxon>
        <taxon>Lamiales</taxon>
        <taxon>Lentibulariaceae</taxon>
        <taxon>Genlisea</taxon>
    </lineage>
</organism>
<reference evidence="7 8" key="1">
    <citation type="journal article" date="2013" name="BMC Genomics">
        <title>The miniature genome of a carnivorous plant Genlisea aurea contains a low number of genes and short non-coding sequences.</title>
        <authorList>
            <person name="Leushkin E.V."/>
            <person name="Sutormin R.A."/>
            <person name="Nabieva E.R."/>
            <person name="Penin A.A."/>
            <person name="Kondrashov A.S."/>
            <person name="Logacheva M.D."/>
        </authorList>
    </citation>
    <scope>NUCLEOTIDE SEQUENCE [LARGE SCALE GENOMIC DNA]</scope>
</reference>
<protein>
    <submittedName>
        <fullName evidence="7">Adenylosuccinate synthetase</fullName>
    </submittedName>
</protein>
<dbReference type="OrthoDB" id="1924787at2759"/>
<keyword evidence="3" id="KW-0328">Glycosyltransferase</keyword>
<comment type="caution">
    <text evidence="7">The sequence shown here is derived from an EMBL/GenBank/DDBJ whole genome shotgun (WGS) entry which is preliminary data.</text>
</comment>
<feature type="domain" description="Exostosin GT47" evidence="6">
    <location>
        <begin position="3"/>
        <end position="223"/>
    </location>
</feature>
<evidence type="ECO:0000256" key="2">
    <source>
        <dbReference type="ARBA" id="ARBA00010271"/>
    </source>
</evidence>
<dbReference type="Pfam" id="PF03016">
    <property type="entry name" value="Exostosin_GT47"/>
    <property type="match status" value="1"/>
</dbReference>
<sequence length="316" mass="36915">MFAWDEGACMAPKEVWNGVMLVHWGNTNKKHRNSTTAYDDDNWDSIPQDLRGNHSCFDPVKDIVLPAWKSPYDISFGINKLRNHSRYIEERFIFFYFNGNLGPAYNGRPEERYSMGIRQKIGEEFGSTPNKEGKLGKQWQEDVMVLSKRSDNYQEELSSSIFCGVFPGDGWSGRMEDSILHGCIPVIIQDGIYLPYENVFDLESFGVRISEDDIPNMIRILRNISETEIERKQMNLMGIFQRFLYRDPIVLEAERQKHDFGLVEDWAVQFSQLKEDDVFATLVQILHYKLHNDEWRKEFESSKSWKHYGVPAQCVV</sequence>
<dbReference type="PANTHER" id="PTHR11062:SF268">
    <property type="entry name" value="FAMILY PROTEIN, PUTATIVE, EXPRESSED-RELATED"/>
    <property type="match status" value="1"/>
</dbReference>
<evidence type="ECO:0000256" key="4">
    <source>
        <dbReference type="ARBA" id="ARBA00022968"/>
    </source>
</evidence>
<evidence type="ECO:0000313" key="7">
    <source>
        <dbReference type="EMBL" id="EPS66708.1"/>
    </source>
</evidence>
<evidence type="ECO:0000313" key="8">
    <source>
        <dbReference type="Proteomes" id="UP000015453"/>
    </source>
</evidence>
<keyword evidence="8" id="KW-1185">Reference proteome</keyword>
<dbReference type="InterPro" id="IPR040911">
    <property type="entry name" value="Exostosin_GT47"/>
</dbReference>
<evidence type="ECO:0000256" key="3">
    <source>
        <dbReference type="ARBA" id="ARBA00022676"/>
    </source>
</evidence>
<evidence type="ECO:0000259" key="6">
    <source>
        <dbReference type="Pfam" id="PF03016"/>
    </source>
</evidence>
<comment type="similarity">
    <text evidence="2">Belongs to the glycosyltransferase 47 family.</text>
</comment>
<dbReference type="PANTHER" id="PTHR11062">
    <property type="entry name" value="EXOSTOSIN HEPARAN SULFATE GLYCOSYLTRANSFERASE -RELATED"/>
    <property type="match status" value="1"/>
</dbReference>
<dbReference type="GO" id="GO:0016757">
    <property type="term" value="F:glycosyltransferase activity"/>
    <property type="evidence" value="ECO:0007669"/>
    <property type="project" value="UniProtKB-KW"/>
</dbReference>
<gene>
    <name evidence="7" type="ORF">M569_08068</name>
</gene>
<evidence type="ECO:0000256" key="1">
    <source>
        <dbReference type="ARBA" id="ARBA00004323"/>
    </source>
</evidence>
<keyword evidence="5" id="KW-0333">Golgi apparatus</keyword>
<comment type="subcellular location">
    <subcellularLocation>
        <location evidence="1">Golgi apparatus membrane</location>
        <topology evidence="1">Single-pass type II membrane protein</topology>
    </subcellularLocation>
</comment>
<dbReference type="AlphaFoldDB" id="S8DU22"/>
<evidence type="ECO:0000256" key="5">
    <source>
        <dbReference type="ARBA" id="ARBA00023034"/>
    </source>
</evidence>
<dbReference type="Proteomes" id="UP000015453">
    <property type="component" value="Unassembled WGS sequence"/>
</dbReference>
<accession>S8DU22</accession>